<evidence type="ECO:0000313" key="2">
    <source>
        <dbReference type="EMBL" id="SDO36462.1"/>
    </source>
</evidence>
<organism evidence="2 3">
    <name type="scientific">Nakamurella panacisegetis</name>
    <dbReference type="NCBI Taxonomy" id="1090615"/>
    <lineage>
        <taxon>Bacteria</taxon>
        <taxon>Bacillati</taxon>
        <taxon>Actinomycetota</taxon>
        <taxon>Actinomycetes</taxon>
        <taxon>Nakamurellales</taxon>
        <taxon>Nakamurellaceae</taxon>
        <taxon>Nakamurella</taxon>
    </lineage>
</organism>
<protein>
    <submittedName>
        <fullName evidence="2">Uncharacterized protein</fullName>
    </submittedName>
</protein>
<dbReference type="STRING" id="1090615.SAMN04515671_0705"/>
<feature type="compositionally biased region" description="Polar residues" evidence="1">
    <location>
        <begin position="1"/>
        <end position="12"/>
    </location>
</feature>
<reference evidence="2 3" key="1">
    <citation type="submission" date="2016-10" db="EMBL/GenBank/DDBJ databases">
        <authorList>
            <person name="de Groot N.N."/>
        </authorList>
    </citation>
    <scope>NUCLEOTIDE SEQUENCE [LARGE SCALE GENOMIC DNA]</scope>
    <source>
        <strain evidence="3">P4-7,KCTC 19426,CECT 7604</strain>
    </source>
</reference>
<feature type="region of interest" description="Disordered" evidence="1">
    <location>
        <begin position="1"/>
        <end position="35"/>
    </location>
</feature>
<evidence type="ECO:0000256" key="1">
    <source>
        <dbReference type="SAM" id="MobiDB-lite"/>
    </source>
</evidence>
<accession>A0A1H0IYP7</accession>
<name>A0A1H0IYP7_9ACTN</name>
<proteinExistence type="predicted"/>
<dbReference type="Proteomes" id="UP000198741">
    <property type="component" value="Chromosome I"/>
</dbReference>
<gene>
    <name evidence="2" type="ORF">SAMN04515671_0705</name>
</gene>
<sequence>MINLNTVTNSSAAAEGVKSRSMVRPHRGTSCLTPKPSVITHVPAVESLIPYRVGASTARTVDATLRVVGSPVR</sequence>
<dbReference type="EMBL" id="LT629710">
    <property type="protein sequence ID" value="SDO36462.1"/>
    <property type="molecule type" value="Genomic_DNA"/>
</dbReference>
<keyword evidence="3" id="KW-1185">Reference proteome</keyword>
<dbReference type="AlphaFoldDB" id="A0A1H0IYP7"/>
<evidence type="ECO:0000313" key="3">
    <source>
        <dbReference type="Proteomes" id="UP000198741"/>
    </source>
</evidence>